<dbReference type="SUPFAM" id="SSF56219">
    <property type="entry name" value="DNase I-like"/>
    <property type="match status" value="1"/>
</dbReference>
<accession>A0A1B6J635</accession>
<evidence type="ECO:0000313" key="2">
    <source>
        <dbReference type="EMBL" id="JAS94634.1"/>
    </source>
</evidence>
<name>A0A1B6J635_9HEMI</name>
<proteinExistence type="predicted"/>
<feature type="non-terminal residue" evidence="2">
    <location>
        <position position="122"/>
    </location>
</feature>
<dbReference type="Pfam" id="PF14529">
    <property type="entry name" value="Exo_endo_phos_2"/>
    <property type="match status" value="1"/>
</dbReference>
<reference evidence="2" key="1">
    <citation type="submission" date="2015-11" db="EMBL/GenBank/DDBJ databases">
        <title>De novo transcriptome assembly of four potential Pierce s Disease insect vectors from Arizona vineyards.</title>
        <authorList>
            <person name="Tassone E.E."/>
        </authorList>
    </citation>
    <scope>NUCLEOTIDE SEQUENCE</scope>
</reference>
<dbReference type="InterPro" id="IPR005135">
    <property type="entry name" value="Endo/exonuclease/phosphatase"/>
</dbReference>
<gene>
    <name evidence="2" type="ORF">g.3756</name>
</gene>
<organism evidence="2">
    <name type="scientific">Homalodisca liturata</name>
    <dbReference type="NCBI Taxonomy" id="320908"/>
    <lineage>
        <taxon>Eukaryota</taxon>
        <taxon>Metazoa</taxon>
        <taxon>Ecdysozoa</taxon>
        <taxon>Arthropoda</taxon>
        <taxon>Hexapoda</taxon>
        <taxon>Insecta</taxon>
        <taxon>Pterygota</taxon>
        <taxon>Neoptera</taxon>
        <taxon>Paraneoptera</taxon>
        <taxon>Hemiptera</taxon>
        <taxon>Auchenorrhyncha</taxon>
        <taxon>Membracoidea</taxon>
        <taxon>Cicadellidae</taxon>
        <taxon>Cicadellinae</taxon>
        <taxon>Proconiini</taxon>
        <taxon>Homalodisca</taxon>
    </lineage>
</organism>
<dbReference type="Gene3D" id="3.60.10.10">
    <property type="entry name" value="Endonuclease/exonuclease/phosphatase"/>
    <property type="match status" value="1"/>
</dbReference>
<dbReference type="AlphaFoldDB" id="A0A1B6J635"/>
<sequence length="122" mass="13517">EVSAVSVNINNKSNLYILGVYRPPKRDKESFATALQTLSAILDPWTSSSNRHTIVIVGDFNVDSLVPSNESLQLSEFLATYNIQRLDLPPTRITSDTFSSIDMFCVTSECKDGVEFQVCHTG</sequence>
<protein>
    <recommendedName>
        <fullName evidence="1">Endonuclease/exonuclease/phosphatase domain-containing protein</fullName>
    </recommendedName>
</protein>
<feature type="domain" description="Endonuclease/exonuclease/phosphatase" evidence="1">
    <location>
        <begin position="16"/>
        <end position="110"/>
    </location>
</feature>
<dbReference type="GO" id="GO:0003824">
    <property type="term" value="F:catalytic activity"/>
    <property type="evidence" value="ECO:0007669"/>
    <property type="project" value="InterPro"/>
</dbReference>
<evidence type="ECO:0000259" key="1">
    <source>
        <dbReference type="Pfam" id="PF14529"/>
    </source>
</evidence>
<dbReference type="InterPro" id="IPR036691">
    <property type="entry name" value="Endo/exonu/phosph_ase_sf"/>
</dbReference>
<feature type="non-terminal residue" evidence="2">
    <location>
        <position position="1"/>
    </location>
</feature>
<dbReference type="EMBL" id="GECU01013072">
    <property type="protein sequence ID" value="JAS94634.1"/>
    <property type="molecule type" value="Transcribed_RNA"/>
</dbReference>